<sequence length="400" mass="44944">MKLSSLKQFEQFSQLSDDQLIILSKHLKTYTCKAKGDIVLPLGSNSPYEFFLLQGSLQLTAEDGMHKEIKAGSDDARLSVARLRPSFYEVSALQPSRLLVIHNETLKDIVAKTRNAQSKPTQASHILLTKLQEDLTSNQFRLPSLPKVALKVRELINTGEAHVAEVEQVLNTDPSIVTKLIRTANSPIYRRGHACNGCHDAVMRLGLATTKQLVMSFSLKQLFKARHKETRLAMQESWRKSVQVGTLCQLLAQRANMNPETALLVGLLHNIGELPVLMYLDQLEEIPADMAILLKDLNIPMAVEVLQHWEFEPLVIDAIAQGCQWFASDVQAAVDYRDVLIVAKLHSVIGSNEQFQYPRMDEVPAFRKLALEGSMTPELSLQLIQESQEQLDEMFHMLGI</sequence>
<evidence type="ECO:0000313" key="3">
    <source>
        <dbReference type="EMBL" id="SEI39716.1"/>
    </source>
</evidence>
<evidence type="ECO:0000259" key="1">
    <source>
        <dbReference type="PROSITE" id="PS50042"/>
    </source>
</evidence>
<dbReference type="Gene3D" id="1.10.3210.10">
    <property type="entry name" value="Hypothetical protein af1432"/>
    <property type="match status" value="1"/>
</dbReference>
<dbReference type="RefSeq" id="WP_093308145.1">
    <property type="nucleotide sequence ID" value="NZ_FNYH01000001.1"/>
</dbReference>
<feature type="domain" description="HDOD" evidence="2">
    <location>
        <begin position="142"/>
        <end position="325"/>
    </location>
</feature>
<dbReference type="InterPro" id="IPR013976">
    <property type="entry name" value="HDOD"/>
</dbReference>
<protein>
    <submittedName>
        <fullName evidence="3">HD-like signal output (HDOD) domain, no enzymatic activity</fullName>
    </submittedName>
</protein>
<dbReference type="InterPro" id="IPR018490">
    <property type="entry name" value="cNMP-bd_dom_sf"/>
</dbReference>
<name>A0A1H6QCY9_9GAMM</name>
<dbReference type="AlphaFoldDB" id="A0A1H6QCY9"/>
<dbReference type="PANTHER" id="PTHR33525">
    <property type="match status" value="1"/>
</dbReference>
<dbReference type="SUPFAM" id="SSF109604">
    <property type="entry name" value="HD-domain/PDEase-like"/>
    <property type="match status" value="1"/>
</dbReference>
<reference evidence="4" key="1">
    <citation type="submission" date="2016-10" db="EMBL/GenBank/DDBJ databases">
        <authorList>
            <person name="Varghese N."/>
            <person name="Submissions S."/>
        </authorList>
    </citation>
    <scope>NUCLEOTIDE SEQUENCE [LARGE SCALE GENOMIC DNA]</scope>
    <source>
        <strain evidence="4">DSM 7165</strain>
    </source>
</reference>
<proteinExistence type="predicted"/>
<dbReference type="Gene3D" id="2.60.120.10">
    <property type="entry name" value="Jelly Rolls"/>
    <property type="match status" value="1"/>
</dbReference>
<accession>A0A1H6QCY9</accession>
<dbReference type="SUPFAM" id="SSF51206">
    <property type="entry name" value="cAMP-binding domain-like"/>
    <property type="match status" value="1"/>
</dbReference>
<dbReference type="EMBL" id="FNYH01000001">
    <property type="protein sequence ID" value="SEI39716.1"/>
    <property type="molecule type" value="Genomic_DNA"/>
</dbReference>
<dbReference type="Pfam" id="PF08668">
    <property type="entry name" value="HDOD"/>
    <property type="match status" value="1"/>
</dbReference>
<organism evidence="3 4">
    <name type="scientific">Allopseudospirillum japonicum</name>
    <dbReference type="NCBI Taxonomy" id="64971"/>
    <lineage>
        <taxon>Bacteria</taxon>
        <taxon>Pseudomonadati</taxon>
        <taxon>Pseudomonadota</taxon>
        <taxon>Gammaproteobacteria</taxon>
        <taxon>Oceanospirillales</taxon>
        <taxon>Oceanospirillaceae</taxon>
        <taxon>Allopseudospirillum</taxon>
    </lineage>
</organism>
<dbReference type="PROSITE" id="PS51833">
    <property type="entry name" value="HDOD"/>
    <property type="match status" value="1"/>
</dbReference>
<evidence type="ECO:0000259" key="2">
    <source>
        <dbReference type="PROSITE" id="PS51833"/>
    </source>
</evidence>
<dbReference type="InterPro" id="IPR052340">
    <property type="entry name" value="RNase_Y/CdgJ"/>
</dbReference>
<dbReference type="OrthoDB" id="598113at2"/>
<gene>
    <name evidence="3" type="ORF">SAMN05421831_101264</name>
</gene>
<dbReference type="InterPro" id="IPR000595">
    <property type="entry name" value="cNMP-bd_dom"/>
</dbReference>
<dbReference type="Proteomes" id="UP000242999">
    <property type="component" value="Unassembled WGS sequence"/>
</dbReference>
<evidence type="ECO:0000313" key="4">
    <source>
        <dbReference type="Proteomes" id="UP000242999"/>
    </source>
</evidence>
<dbReference type="PROSITE" id="PS50042">
    <property type="entry name" value="CNMP_BINDING_3"/>
    <property type="match status" value="1"/>
</dbReference>
<dbReference type="PANTHER" id="PTHR33525:SF3">
    <property type="entry name" value="RIBONUCLEASE Y"/>
    <property type="match status" value="1"/>
</dbReference>
<keyword evidence="4" id="KW-1185">Reference proteome</keyword>
<dbReference type="InterPro" id="IPR014710">
    <property type="entry name" value="RmlC-like_jellyroll"/>
</dbReference>
<dbReference type="STRING" id="64971.SAMN05421831_101264"/>
<feature type="domain" description="Cyclic nucleotide-binding" evidence="1">
    <location>
        <begin position="11"/>
        <end position="113"/>
    </location>
</feature>